<proteinExistence type="predicted"/>
<reference evidence="1 2" key="1">
    <citation type="submission" date="2020-08" db="EMBL/GenBank/DDBJ databases">
        <title>Functional genomics of gut bacteria from endangered species of beetles.</title>
        <authorList>
            <person name="Carlos-Shanley C."/>
        </authorList>
    </citation>
    <scope>NUCLEOTIDE SEQUENCE [LARGE SCALE GENOMIC DNA]</scope>
    <source>
        <strain evidence="1 2">S00245</strain>
    </source>
</reference>
<evidence type="ECO:0008006" key="3">
    <source>
        <dbReference type="Google" id="ProtNLM"/>
    </source>
</evidence>
<evidence type="ECO:0000313" key="1">
    <source>
        <dbReference type="EMBL" id="MBB4858842.1"/>
    </source>
</evidence>
<organism evidence="1 2">
    <name type="scientific">Novosphingobium chloroacetimidivorans</name>
    <dbReference type="NCBI Taxonomy" id="1428314"/>
    <lineage>
        <taxon>Bacteria</taxon>
        <taxon>Pseudomonadati</taxon>
        <taxon>Pseudomonadota</taxon>
        <taxon>Alphaproteobacteria</taxon>
        <taxon>Sphingomonadales</taxon>
        <taxon>Sphingomonadaceae</taxon>
        <taxon>Novosphingobium</taxon>
    </lineage>
</organism>
<name>A0A7W7K9R9_9SPHN</name>
<dbReference type="EMBL" id="JACHLR010000008">
    <property type="protein sequence ID" value="MBB4858842.1"/>
    <property type="molecule type" value="Genomic_DNA"/>
</dbReference>
<dbReference type="Proteomes" id="UP000555448">
    <property type="component" value="Unassembled WGS sequence"/>
</dbReference>
<keyword evidence="2" id="KW-1185">Reference proteome</keyword>
<comment type="caution">
    <text evidence="1">The sequence shown here is derived from an EMBL/GenBank/DDBJ whole genome shotgun (WGS) entry which is preliminary data.</text>
</comment>
<dbReference type="RefSeq" id="WP_184244902.1">
    <property type="nucleotide sequence ID" value="NZ_JACHLR010000008.1"/>
</dbReference>
<sequence length="216" mass="22908">MSALTGLPYLEPAEAQLRSDLLAALNGIEAGGALLCATIRTLPPRVSWFTCRDALAFAIERLGGQPLHLRADDGVRAAECLEAAEPLLRAIEWALDVELEPETIGDGSPGAGSLWLCVETGDASDRIHLAIPRDMRLIVTPAPLAPQLIEDVPISAQLTLSGPRLAPMEAAQLAEGDVLLLGEAPLTGAIRFLDRPAIAGLFEPAARRFTPLSIQE</sequence>
<protein>
    <recommendedName>
        <fullName evidence="3">Flagellar motor switch protein FliN-like C-terminal domain-containing protein</fullName>
    </recommendedName>
</protein>
<dbReference type="AlphaFoldDB" id="A0A7W7K9R9"/>
<accession>A0A7W7K9R9</accession>
<evidence type="ECO:0000313" key="2">
    <source>
        <dbReference type="Proteomes" id="UP000555448"/>
    </source>
</evidence>
<gene>
    <name evidence="1" type="ORF">HNO88_002168</name>
</gene>